<feature type="region of interest" description="Disordered" evidence="1">
    <location>
        <begin position="696"/>
        <end position="769"/>
    </location>
</feature>
<feature type="compositionally biased region" description="Low complexity" evidence="1">
    <location>
        <begin position="830"/>
        <end position="842"/>
    </location>
</feature>
<keyword evidence="3" id="KW-1185">Reference proteome</keyword>
<dbReference type="InParanoid" id="A0A0G4G6S7"/>
<feature type="compositionally biased region" description="Basic and acidic residues" evidence="1">
    <location>
        <begin position="894"/>
        <end position="905"/>
    </location>
</feature>
<sequence length="905" mass="94421">MAALVFLLDKHQLSAAHPHHPAAFAALPQPSFRRTRRRAPLALSASSPLRRHLESTRAAEWRGRHIACVPSIRARRKALTVRPSAAREDVAVAAAPETDQLPASTTSDKQPPHGPAKMGHLVKANEYQLQPPLGPPHVQTPSGTPESSAVGGVADRSPAGGEGEGEGEGGSGQLFASASGREAEKKRKAAAAAGGGSESAFGVESVDIFQAFAEWLEQAYTAIVETFFPPSPLAPYESSIQLGEGPGGRGLKRPSLTEAVPGTGIALSLLTFILAFFPGTSPQFIAALTPATSAIVAAAAATAETQSREAVARAKKFSASAAVAAARADAASARAAAASSAVPAASAWAGFGAVLAGALEVGAVVPGLVTLGRFSAVIATAMAAWAAILAATAEAEAKIAMAQTPEEEETSTQATNEQTAKALFFVLGPALCALVAARGRSKLAVSAAVAAATAAQAAARAERYAAQAARATAAKAIRASRSEVEVSKAEASAAVAPFASASAAVAPPAAVVIAVLDPIWSVLAPLMATFFGFIAVEAATKTKEEADEAQAIALESVFSPTYQSLKPVTSLRASVLQLFGWLGRCVTRFNASVWRSVRAPFQWRAVWRAKFRQWAVLDLAGRRRDARAAAKEEPKGPDERDDKRRSDESPTPPVEPPERPRERIASDAAEGDHGPAMRINEYRGQETEAIMADARVPFPRDRRRQSDQQQPPPPETVTQQQQERRRATLTQPAVGATEGPSRPQRGWKFPSWPRFLRPPPADAPSPVRRRTAIPDRVDWSVVDLALESGEASNEALKSLVREIEFPPRGRSAGMTTGGVVKTPTPKGRVAAANDTAVATTTATGGGSLPHEGAADGGASSPLSLTYDGKKLSVKGRVDGAGPASEAVKGETAAVEERKREAIEAK</sequence>
<feature type="region of interest" description="Disordered" evidence="1">
    <location>
        <begin position="807"/>
        <end position="862"/>
    </location>
</feature>
<reference evidence="2 3" key="1">
    <citation type="submission" date="2014-11" db="EMBL/GenBank/DDBJ databases">
        <authorList>
            <person name="Zhu J."/>
            <person name="Qi W."/>
            <person name="Song R."/>
        </authorList>
    </citation>
    <scope>NUCLEOTIDE SEQUENCE [LARGE SCALE GENOMIC DNA]</scope>
</reference>
<name>A0A0G4G6S7_VITBC</name>
<gene>
    <name evidence="2" type="ORF">Vbra_3175</name>
</gene>
<evidence type="ECO:0000313" key="3">
    <source>
        <dbReference type="Proteomes" id="UP000041254"/>
    </source>
</evidence>
<dbReference type="AlphaFoldDB" id="A0A0G4G6S7"/>
<feature type="region of interest" description="Disordered" evidence="1">
    <location>
        <begin position="625"/>
        <end position="677"/>
    </location>
</feature>
<protein>
    <submittedName>
        <fullName evidence="2">Uncharacterized protein</fullName>
    </submittedName>
</protein>
<feature type="region of interest" description="Disordered" evidence="1">
    <location>
        <begin position="875"/>
        <end position="905"/>
    </location>
</feature>
<evidence type="ECO:0000313" key="2">
    <source>
        <dbReference type="EMBL" id="CEM24417.1"/>
    </source>
</evidence>
<accession>A0A0G4G6S7</accession>
<dbReference type="EMBL" id="CDMY01000581">
    <property type="protein sequence ID" value="CEM24417.1"/>
    <property type="molecule type" value="Genomic_DNA"/>
</dbReference>
<feature type="compositionally biased region" description="Basic and acidic residues" evidence="1">
    <location>
        <begin position="656"/>
        <end position="677"/>
    </location>
</feature>
<dbReference type="Proteomes" id="UP000041254">
    <property type="component" value="Unassembled WGS sequence"/>
</dbReference>
<dbReference type="VEuPathDB" id="CryptoDB:Vbra_3175"/>
<evidence type="ECO:0000256" key="1">
    <source>
        <dbReference type="SAM" id="MobiDB-lite"/>
    </source>
</evidence>
<feature type="compositionally biased region" description="Basic and acidic residues" evidence="1">
    <location>
        <begin position="625"/>
        <end position="648"/>
    </location>
</feature>
<proteinExistence type="predicted"/>
<organism evidence="2 3">
    <name type="scientific">Vitrella brassicaformis (strain CCMP3155)</name>
    <dbReference type="NCBI Taxonomy" id="1169540"/>
    <lineage>
        <taxon>Eukaryota</taxon>
        <taxon>Sar</taxon>
        <taxon>Alveolata</taxon>
        <taxon>Colpodellida</taxon>
        <taxon>Vitrellaceae</taxon>
        <taxon>Vitrella</taxon>
    </lineage>
</organism>
<feature type="region of interest" description="Disordered" evidence="1">
    <location>
        <begin position="91"/>
        <end position="181"/>
    </location>
</feature>